<comment type="caution">
    <text evidence="3">The sequence shown here is derived from an EMBL/GenBank/DDBJ whole genome shotgun (WGS) entry which is preliminary data.</text>
</comment>
<protein>
    <submittedName>
        <fullName evidence="3">Uncharacterized protein</fullName>
    </submittedName>
</protein>
<proteinExistence type="predicted"/>
<feature type="compositionally biased region" description="Acidic residues" evidence="1">
    <location>
        <begin position="57"/>
        <end position="66"/>
    </location>
</feature>
<evidence type="ECO:0000313" key="4">
    <source>
        <dbReference type="Proteomes" id="UP001159427"/>
    </source>
</evidence>
<organism evidence="3 4">
    <name type="scientific">Porites evermanni</name>
    <dbReference type="NCBI Taxonomy" id="104178"/>
    <lineage>
        <taxon>Eukaryota</taxon>
        <taxon>Metazoa</taxon>
        <taxon>Cnidaria</taxon>
        <taxon>Anthozoa</taxon>
        <taxon>Hexacorallia</taxon>
        <taxon>Scleractinia</taxon>
        <taxon>Fungiina</taxon>
        <taxon>Poritidae</taxon>
        <taxon>Porites</taxon>
    </lineage>
</organism>
<evidence type="ECO:0000256" key="2">
    <source>
        <dbReference type="SAM" id="SignalP"/>
    </source>
</evidence>
<dbReference type="EMBL" id="CALNXI010001314">
    <property type="protein sequence ID" value="CAH3164511.1"/>
    <property type="molecule type" value="Genomic_DNA"/>
</dbReference>
<keyword evidence="4" id="KW-1185">Reference proteome</keyword>
<feature type="compositionally biased region" description="Basic and acidic residues" evidence="1">
    <location>
        <begin position="67"/>
        <end position="85"/>
    </location>
</feature>
<feature type="region of interest" description="Disordered" evidence="1">
    <location>
        <begin position="47"/>
        <end position="111"/>
    </location>
</feature>
<accession>A0ABN8QHD1</accession>
<name>A0ABN8QHD1_9CNID</name>
<dbReference type="Proteomes" id="UP001159427">
    <property type="component" value="Unassembled WGS sequence"/>
</dbReference>
<feature type="signal peptide" evidence="2">
    <location>
        <begin position="1"/>
        <end position="19"/>
    </location>
</feature>
<keyword evidence="2" id="KW-0732">Signal</keyword>
<feature type="chain" id="PRO_5046491229" evidence="2">
    <location>
        <begin position="20"/>
        <end position="111"/>
    </location>
</feature>
<evidence type="ECO:0000313" key="3">
    <source>
        <dbReference type="EMBL" id="CAH3164511.1"/>
    </source>
</evidence>
<sequence length="111" mass="12293">MKTLLLLVLVGCVLTVALAFPSGELLRTKIQDSGELDKAESELLLGTKNVAGRIDADNTDTEESDSDDKYGDAELNSKSENRLEDDGSEEDEQSDLFDDDNDDYDDDEEER</sequence>
<evidence type="ECO:0000256" key="1">
    <source>
        <dbReference type="SAM" id="MobiDB-lite"/>
    </source>
</evidence>
<gene>
    <name evidence="3" type="ORF">PEVE_00004986</name>
</gene>
<reference evidence="3 4" key="1">
    <citation type="submission" date="2022-05" db="EMBL/GenBank/DDBJ databases">
        <authorList>
            <consortium name="Genoscope - CEA"/>
            <person name="William W."/>
        </authorList>
    </citation>
    <scope>NUCLEOTIDE SEQUENCE [LARGE SCALE GENOMIC DNA]</scope>
</reference>
<feature type="compositionally biased region" description="Acidic residues" evidence="1">
    <location>
        <begin position="86"/>
        <end position="111"/>
    </location>
</feature>